<reference evidence="2" key="2">
    <citation type="submission" date="2015-01" db="EMBL/GenBank/DDBJ databases">
        <title>Evolutionary Origins and Diversification of the Mycorrhizal Mutualists.</title>
        <authorList>
            <consortium name="DOE Joint Genome Institute"/>
            <consortium name="Mycorrhizal Genomics Consortium"/>
            <person name="Kohler A."/>
            <person name="Kuo A."/>
            <person name="Nagy L.G."/>
            <person name="Floudas D."/>
            <person name="Copeland A."/>
            <person name="Barry K.W."/>
            <person name="Cichocki N."/>
            <person name="Veneault-Fourrey C."/>
            <person name="LaButti K."/>
            <person name="Lindquist E.A."/>
            <person name="Lipzen A."/>
            <person name="Lundell T."/>
            <person name="Morin E."/>
            <person name="Murat C."/>
            <person name="Riley R."/>
            <person name="Ohm R."/>
            <person name="Sun H."/>
            <person name="Tunlid A."/>
            <person name="Henrissat B."/>
            <person name="Grigoriev I.V."/>
            <person name="Hibbett D.S."/>
            <person name="Martin F."/>
        </authorList>
    </citation>
    <scope>NUCLEOTIDE SEQUENCE [LARGE SCALE GENOMIC DNA]</scope>
    <source>
        <strain evidence="2">F 1598</strain>
    </source>
</reference>
<dbReference type="Proteomes" id="UP000054166">
    <property type="component" value="Unassembled WGS sequence"/>
</dbReference>
<dbReference type="AlphaFoldDB" id="A0A0C3FY03"/>
<accession>A0A0C3FY03</accession>
<keyword evidence="2" id="KW-1185">Reference proteome</keyword>
<gene>
    <name evidence="1" type="ORF">PILCRDRAFT_386962</name>
</gene>
<evidence type="ECO:0000313" key="2">
    <source>
        <dbReference type="Proteomes" id="UP000054166"/>
    </source>
</evidence>
<evidence type="ECO:0000313" key="1">
    <source>
        <dbReference type="EMBL" id="KIM84539.1"/>
    </source>
</evidence>
<reference evidence="1 2" key="1">
    <citation type="submission" date="2014-04" db="EMBL/GenBank/DDBJ databases">
        <authorList>
            <consortium name="DOE Joint Genome Institute"/>
            <person name="Kuo A."/>
            <person name="Tarkka M."/>
            <person name="Buscot F."/>
            <person name="Kohler A."/>
            <person name="Nagy L.G."/>
            <person name="Floudas D."/>
            <person name="Copeland A."/>
            <person name="Barry K.W."/>
            <person name="Cichocki N."/>
            <person name="Veneault-Fourrey C."/>
            <person name="LaButti K."/>
            <person name="Lindquist E.A."/>
            <person name="Lipzen A."/>
            <person name="Lundell T."/>
            <person name="Morin E."/>
            <person name="Murat C."/>
            <person name="Sun H."/>
            <person name="Tunlid A."/>
            <person name="Henrissat B."/>
            <person name="Grigoriev I.V."/>
            <person name="Hibbett D.S."/>
            <person name="Martin F."/>
            <person name="Nordberg H.P."/>
            <person name="Cantor M.N."/>
            <person name="Hua S.X."/>
        </authorList>
    </citation>
    <scope>NUCLEOTIDE SEQUENCE [LARGE SCALE GENOMIC DNA]</scope>
    <source>
        <strain evidence="1 2">F 1598</strain>
    </source>
</reference>
<protein>
    <submittedName>
        <fullName evidence="1">Uncharacterized protein</fullName>
    </submittedName>
</protein>
<dbReference type="EMBL" id="KN832987">
    <property type="protein sequence ID" value="KIM84539.1"/>
    <property type="molecule type" value="Genomic_DNA"/>
</dbReference>
<dbReference type="InParanoid" id="A0A0C3FY03"/>
<name>A0A0C3FY03_PILCF</name>
<proteinExistence type="predicted"/>
<sequence length="80" mass="9040">MTLLARSRRPCSSASDYAPSLLRCLSFVVIRLKHYFCPPIFLSATFDEPTKEIGNGDTILYTLSETSTYCTKPPYGRRKS</sequence>
<dbReference type="HOGENOM" id="CLU_2590600_0_0_1"/>
<organism evidence="1 2">
    <name type="scientific">Piloderma croceum (strain F 1598)</name>
    <dbReference type="NCBI Taxonomy" id="765440"/>
    <lineage>
        <taxon>Eukaryota</taxon>
        <taxon>Fungi</taxon>
        <taxon>Dikarya</taxon>
        <taxon>Basidiomycota</taxon>
        <taxon>Agaricomycotina</taxon>
        <taxon>Agaricomycetes</taxon>
        <taxon>Agaricomycetidae</taxon>
        <taxon>Atheliales</taxon>
        <taxon>Atheliaceae</taxon>
        <taxon>Piloderma</taxon>
    </lineage>
</organism>